<dbReference type="EMBL" id="PJMY01000003">
    <property type="protein sequence ID" value="PKV90926.1"/>
    <property type="molecule type" value="Genomic_DNA"/>
</dbReference>
<evidence type="ECO:0000313" key="1">
    <source>
        <dbReference type="EMBL" id="MBB2506337.1"/>
    </source>
</evidence>
<evidence type="ECO:0000313" key="3">
    <source>
        <dbReference type="Proteomes" id="UP000233750"/>
    </source>
</evidence>
<dbReference type="InterPro" id="IPR023214">
    <property type="entry name" value="HAD_sf"/>
</dbReference>
<reference evidence="2 3" key="1">
    <citation type="submission" date="2017-12" db="EMBL/GenBank/DDBJ databases">
        <title>Sequencing the genomes of 1000 Actinobacteria strains.</title>
        <authorList>
            <person name="Klenk H.-P."/>
        </authorList>
    </citation>
    <scope>NUCLEOTIDE SEQUENCE [LARGE SCALE GENOMIC DNA]</scope>
    <source>
        <strain evidence="2 3">DSM 45165</strain>
    </source>
</reference>
<name>A0A2N3WAM5_9PSEU</name>
<keyword evidence="3" id="KW-1185">Reference proteome</keyword>
<dbReference type="Pfam" id="PF12710">
    <property type="entry name" value="HAD"/>
    <property type="match status" value="1"/>
</dbReference>
<reference evidence="1 4" key="2">
    <citation type="submission" date="2020-08" db="EMBL/GenBank/DDBJ databases">
        <title>Amycolatopsis echigonensis JCM 21831.</title>
        <authorList>
            <person name="Tedsree N."/>
            <person name="Kuncharoen N."/>
            <person name="Likhitwitayawuid K."/>
            <person name="Tanasupawat S."/>
        </authorList>
    </citation>
    <scope>NUCLEOTIDE SEQUENCE [LARGE SCALE GENOMIC DNA]</scope>
    <source>
        <strain evidence="1 4">JCM 21831</strain>
    </source>
</reference>
<accession>A0A2N3WAM5</accession>
<protein>
    <submittedName>
        <fullName evidence="1">Haloacid dehalogenase-like hydrolase</fullName>
    </submittedName>
    <submittedName>
        <fullName evidence="2">Phosphoglycolate phosphatase-like HAD superfamily hydrolase</fullName>
    </submittedName>
</protein>
<dbReference type="InterPro" id="IPR050155">
    <property type="entry name" value="HAD-like_hydrolase_sf"/>
</dbReference>
<dbReference type="Proteomes" id="UP000550260">
    <property type="component" value="Unassembled WGS sequence"/>
</dbReference>
<dbReference type="EMBL" id="JACJHR010000168">
    <property type="protein sequence ID" value="MBB2506337.1"/>
    <property type="molecule type" value="Genomic_DNA"/>
</dbReference>
<dbReference type="Proteomes" id="UP000233750">
    <property type="component" value="Unassembled WGS sequence"/>
</dbReference>
<dbReference type="Gene3D" id="1.10.150.240">
    <property type="entry name" value="Putative phosphatase, domain 2"/>
    <property type="match status" value="1"/>
</dbReference>
<organism evidence="2 3">
    <name type="scientific">Amycolatopsis echigonensis</name>
    <dbReference type="NCBI Taxonomy" id="2576905"/>
    <lineage>
        <taxon>Bacteria</taxon>
        <taxon>Bacillati</taxon>
        <taxon>Actinomycetota</taxon>
        <taxon>Actinomycetes</taxon>
        <taxon>Pseudonocardiales</taxon>
        <taxon>Pseudonocardiaceae</taxon>
        <taxon>Amycolatopsis</taxon>
    </lineage>
</organism>
<dbReference type="SFLD" id="SFLDS00003">
    <property type="entry name" value="Haloacid_Dehalogenase"/>
    <property type="match status" value="1"/>
</dbReference>
<dbReference type="GO" id="GO:0008967">
    <property type="term" value="F:phosphoglycolate phosphatase activity"/>
    <property type="evidence" value="ECO:0007669"/>
    <property type="project" value="TreeGrafter"/>
</dbReference>
<proteinExistence type="predicted"/>
<dbReference type="SUPFAM" id="SSF56784">
    <property type="entry name" value="HAD-like"/>
    <property type="match status" value="1"/>
</dbReference>
<evidence type="ECO:0000313" key="4">
    <source>
        <dbReference type="Proteomes" id="UP000550260"/>
    </source>
</evidence>
<dbReference type="PANTHER" id="PTHR43434:SF19">
    <property type="entry name" value="PHOSPHONOACETALDEHYDE HYDROLASE"/>
    <property type="match status" value="1"/>
</dbReference>
<dbReference type="RefSeq" id="WP_101435062.1">
    <property type="nucleotide sequence ID" value="NZ_JACJHR010000168.1"/>
</dbReference>
<dbReference type="GO" id="GO:0006281">
    <property type="term" value="P:DNA repair"/>
    <property type="evidence" value="ECO:0007669"/>
    <property type="project" value="TreeGrafter"/>
</dbReference>
<dbReference type="PANTHER" id="PTHR43434">
    <property type="entry name" value="PHOSPHOGLYCOLATE PHOSPHATASE"/>
    <property type="match status" value="1"/>
</dbReference>
<dbReference type="SFLD" id="SFLDG01129">
    <property type="entry name" value="C1.5:_HAD__Beta-PGM__Phosphata"/>
    <property type="match status" value="1"/>
</dbReference>
<dbReference type="InterPro" id="IPR023198">
    <property type="entry name" value="PGP-like_dom2"/>
</dbReference>
<accession>A0A8E1W9Y6</accession>
<dbReference type="OrthoDB" id="9781769at2"/>
<dbReference type="InterPro" id="IPR036412">
    <property type="entry name" value="HAD-like_sf"/>
</dbReference>
<comment type="caution">
    <text evidence="2">The sequence shown here is derived from an EMBL/GenBank/DDBJ whole genome shotgun (WGS) entry which is preliminary data.</text>
</comment>
<dbReference type="Gene3D" id="3.40.50.1000">
    <property type="entry name" value="HAD superfamily/HAD-like"/>
    <property type="match status" value="1"/>
</dbReference>
<evidence type="ECO:0000313" key="2">
    <source>
        <dbReference type="EMBL" id="PKV90926.1"/>
    </source>
</evidence>
<dbReference type="AlphaFoldDB" id="A0A2N3WAM5"/>
<dbReference type="GO" id="GO:0005829">
    <property type="term" value="C:cytosol"/>
    <property type="evidence" value="ECO:0007669"/>
    <property type="project" value="TreeGrafter"/>
</dbReference>
<gene>
    <name evidence="2" type="ORF">ATK30_1684</name>
    <name evidence="1" type="ORF">H5411_45445</name>
</gene>
<sequence length="236" mass="25059">MTAIRTHRLVLWDIDHTLVDYTGLGIGWYGAALAAATGVEYRTHPDFGGRTERAITADVLTLHGIEPDEETIQRMWRELIAAVERARASLPEEGRALDGAAAALADFAGREGVVQSLVTGNLPEISRHKLAALGLDKHLDLEIGGYGSLSARRADLVPHAVKAAETKHGTQFPAESVVILGDTPHDIEAALDYGAVAIGVATGWFSAEQLTDAGAHRVLPDLSDLSAVRSAVLGHP</sequence>